<dbReference type="AlphaFoldDB" id="A0A0C2GZV4"/>
<dbReference type="Proteomes" id="UP000054047">
    <property type="component" value="Unassembled WGS sequence"/>
</dbReference>
<reference evidence="1 2" key="1">
    <citation type="submission" date="2013-12" db="EMBL/GenBank/DDBJ databases">
        <title>Draft genome of the parsitic nematode Ancylostoma duodenale.</title>
        <authorList>
            <person name="Mitreva M."/>
        </authorList>
    </citation>
    <scope>NUCLEOTIDE SEQUENCE [LARGE SCALE GENOMIC DNA]</scope>
    <source>
        <strain evidence="1 2">Zhejiang</strain>
    </source>
</reference>
<sequence>MHLGSLTGKFIPRSQAYASSSYESEETASNLDENMMIKGPEWVVPQEYSSSPIVKELAESCEEMRSVTKELGHETPEKFLLLVGEIPGFYIRGSCLVNFGIINHWKRPRPPSLSNYAGTLTMPSPVARTTLRPDKKVSLLEQIVRSHPIW</sequence>
<accession>A0A0C2GZV4</accession>
<evidence type="ECO:0000313" key="2">
    <source>
        <dbReference type="Proteomes" id="UP000054047"/>
    </source>
</evidence>
<protein>
    <submittedName>
        <fullName evidence="1">Uncharacterized protein</fullName>
    </submittedName>
</protein>
<dbReference type="OrthoDB" id="21085at2759"/>
<evidence type="ECO:0000313" key="1">
    <source>
        <dbReference type="EMBL" id="KIH62656.1"/>
    </source>
</evidence>
<proteinExistence type="predicted"/>
<dbReference type="EMBL" id="KN729160">
    <property type="protein sequence ID" value="KIH62656.1"/>
    <property type="molecule type" value="Genomic_DNA"/>
</dbReference>
<keyword evidence="2" id="KW-1185">Reference proteome</keyword>
<organism evidence="1 2">
    <name type="scientific">Ancylostoma duodenale</name>
    <dbReference type="NCBI Taxonomy" id="51022"/>
    <lineage>
        <taxon>Eukaryota</taxon>
        <taxon>Metazoa</taxon>
        <taxon>Ecdysozoa</taxon>
        <taxon>Nematoda</taxon>
        <taxon>Chromadorea</taxon>
        <taxon>Rhabditida</taxon>
        <taxon>Rhabditina</taxon>
        <taxon>Rhabditomorpha</taxon>
        <taxon>Strongyloidea</taxon>
        <taxon>Ancylostomatidae</taxon>
        <taxon>Ancylostomatinae</taxon>
        <taxon>Ancylostoma</taxon>
    </lineage>
</organism>
<gene>
    <name evidence="1" type="ORF">ANCDUO_07060</name>
</gene>
<name>A0A0C2GZV4_9BILA</name>